<comment type="caution">
    <text evidence="1">The sequence shown here is derived from an EMBL/GenBank/DDBJ whole genome shotgun (WGS) entry which is preliminary data.</text>
</comment>
<evidence type="ECO:0008006" key="3">
    <source>
        <dbReference type="Google" id="ProtNLM"/>
    </source>
</evidence>
<dbReference type="InterPro" id="IPR027417">
    <property type="entry name" value="P-loop_NTPase"/>
</dbReference>
<evidence type="ECO:0000313" key="1">
    <source>
        <dbReference type="EMBL" id="MFB9477650.1"/>
    </source>
</evidence>
<dbReference type="EMBL" id="JBHMCF010000066">
    <property type="protein sequence ID" value="MFB9477650.1"/>
    <property type="molecule type" value="Genomic_DNA"/>
</dbReference>
<dbReference type="SUPFAM" id="SSF52540">
    <property type="entry name" value="P-loop containing nucleoside triphosphate hydrolases"/>
    <property type="match status" value="1"/>
</dbReference>
<keyword evidence="2" id="KW-1185">Reference proteome</keyword>
<sequence>MTNPIHPPSPDGSPYTGPLLFFDERVDHLPLFAFIDGMHDLLYERFDTAVTKDRVAARGHLILVHGPRGVGKSTFIQRCAHLLAREREIERVCVADYSQSTGHEDCTEFAEMALWLARQMTVLLEEEEWTLHEDVESLREATDDPYVAFGRIRDVLNERGGVAVVLLPQHLQLKWVRNFQELARRRMVFFAESLTDDPGKLAGQFGRHPTCHTIFLPVGLLDGGGCDIREILVKRRVSLGDAEMHELSEAVRPFKTPSQALEQLALFFEDYGHRDITPAKLKAFGEKIVMRLLTRLEKDKKS</sequence>
<dbReference type="Proteomes" id="UP001589568">
    <property type="component" value="Unassembled WGS sequence"/>
</dbReference>
<reference evidence="1 2" key="1">
    <citation type="submission" date="2024-09" db="EMBL/GenBank/DDBJ databases">
        <authorList>
            <person name="Sun Q."/>
            <person name="Mori K."/>
        </authorList>
    </citation>
    <scope>NUCLEOTIDE SEQUENCE [LARGE SCALE GENOMIC DNA]</scope>
    <source>
        <strain evidence="1 2">JCM 3324</strain>
    </source>
</reference>
<name>A0ABV5P4Z3_9ACTN</name>
<organism evidence="1 2">
    <name type="scientific">Nonomuraea salmonea</name>
    <dbReference type="NCBI Taxonomy" id="46181"/>
    <lineage>
        <taxon>Bacteria</taxon>
        <taxon>Bacillati</taxon>
        <taxon>Actinomycetota</taxon>
        <taxon>Actinomycetes</taxon>
        <taxon>Streptosporangiales</taxon>
        <taxon>Streptosporangiaceae</taxon>
        <taxon>Nonomuraea</taxon>
    </lineage>
</organism>
<proteinExistence type="predicted"/>
<dbReference type="Gene3D" id="3.40.50.300">
    <property type="entry name" value="P-loop containing nucleotide triphosphate hydrolases"/>
    <property type="match status" value="1"/>
</dbReference>
<gene>
    <name evidence="1" type="ORF">ACFFR3_49825</name>
</gene>
<dbReference type="RefSeq" id="WP_364382690.1">
    <property type="nucleotide sequence ID" value="NZ_JBHMCF010000066.1"/>
</dbReference>
<protein>
    <recommendedName>
        <fullName evidence="3">ATP-binding protein</fullName>
    </recommendedName>
</protein>
<accession>A0ABV5P4Z3</accession>
<evidence type="ECO:0000313" key="2">
    <source>
        <dbReference type="Proteomes" id="UP001589568"/>
    </source>
</evidence>